<feature type="transmembrane region" description="Helical" evidence="1">
    <location>
        <begin position="82"/>
        <end position="103"/>
    </location>
</feature>
<proteinExistence type="predicted"/>
<accession>A0A9D2RPL9</accession>
<feature type="transmembrane region" description="Helical" evidence="1">
    <location>
        <begin position="174"/>
        <end position="193"/>
    </location>
</feature>
<evidence type="ECO:0000256" key="1">
    <source>
        <dbReference type="SAM" id="Phobius"/>
    </source>
</evidence>
<organism evidence="2 3">
    <name type="scientific">Candidatus Brachybacterium merdavium</name>
    <dbReference type="NCBI Taxonomy" id="2838513"/>
    <lineage>
        <taxon>Bacteria</taxon>
        <taxon>Bacillati</taxon>
        <taxon>Actinomycetota</taxon>
        <taxon>Actinomycetes</taxon>
        <taxon>Micrococcales</taxon>
        <taxon>Dermabacteraceae</taxon>
        <taxon>Brachybacterium</taxon>
    </lineage>
</organism>
<keyword evidence="1" id="KW-0812">Transmembrane</keyword>
<keyword evidence="1" id="KW-0472">Membrane</keyword>
<dbReference type="AlphaFoldDB" id="A0A9D2RPL9"/>
<feature type="transmembrane region" description="Helical" evidence="1">
    <location>
        <begin position="12"/>
        <end position="33"/>
    </location>
</feature>
<evidence type="ECO:0000313" key="3">
    <source>
        <dbReference type="Proteomes" id="UP000823823"/>
    </source>
</evidence>
<reference evidence="2" key="1">
    <citation type="journal article" date="2021" name="PeerJ">
        <title>Extensive microbial diversity within the chicken gut microbiome revealed by metagenomics and culture.</title>
        <authorList>
            <person name="Gilroy R."/>
            <person name="Ravi A."/>
            <person name="Getino M."/>
            <person name="Pursley I."/>
            <person name="Horton D.L."/>
            <person name="Alikhan N.F."/>
            <person name="Baker D."/>
            <person name="Gharbi K."/>
            <person name="Hall N."/>
            <person name="Watson M."/>
            <person name="Adriaenssens E.M."/>
            <person name="Foster-Nyarko E."/>
            <person name="Jarju S."/>
            <person name="Secka A."/>
            <person name="Antonio M."/>
            <person name="Oren A."/>
            <person name="Chaudhuri R.R."/>
            <person name="La Ragione R."/>
            <person name="Hildebrand F."/>
            <person name="Pallen M.J."/>
        </authorList>
    </citation>
    <scope>NUCLEOTIDE SEQUENCE</scope>
    <source>
        <strain evidence="2">ChiHjej13B12-24818</strain>
    </source>
</reference>
<sequence length="257" mass="25395">MDDPLAYLLPHAPALAAVLVITALPLAAAVLLAPPRRRTVPAVQAGIGLLLGSIALVSAPGLQGPFPYDPAVLTADRIAHTAAGSLLIAGTLCLLAAVVLTLLRPRGGRGRMVLGSVAALLIGLGLPFAFRVSLGRQLGTMELHGGVLVPVVVGLPLLAVLSGLLALAGSRAAAAAVGITAAAVPAAVLIATASGMHLLSLHTGAQLAPLPPGPILAASVCVGLLGVGVWKMAGNYWAGTESVNPAGDRPASSSRSS</sequence>
<dbReference type="Proteomes" id="UP000823823">
    <property type="component" value="Unassembled WGS sequence"/>
</dbReference>
<feature type="transmembrane region" description="Helical" evidence="1">
    <location>
        <begin position="146"/>
        <end position="167"/>
    </location>
</feature>
<comment type="caution">
    <text evidence="2">The sequence shown here is derived from an EMBL/GenBank/DDBJ whole genome shotgun (WGS) entry which is preliminary data.</text>
</comment>
<dbReference type="EMBL" id="DWZH01000103">
    <property type="protein sequence ID" value="HJB11509.1"/>
    <property type="molecule type" value="Genomic_DNA"/>
</dbReference>
<keyword evidence="1" id="KW-1133">Transmembrane helix</keyword>
<protein>
    <submittedName>
        <fullName evidence="2">Uncharacterized protein</fullName>
    </submittedName>
</protein>
<feature type="transmembrane region" description="Helical" evidence="1">
    <location>
        <begin position="45"/>
        <end position="62"/>
    </location>
</feature>
<reference evidence="2" key="2">
    <citation type="submission" date="2021-04" db="EMBL/GenBank/DDBJ databases">
        <authorList>
            <person name="Gilroy R."/>
        </authorList>
    </citation>
    <scope>NUCLEOTIDE SEQUENCE</scope>
    <source>
        <strain evidence="2">ChiHjej13B12-24818</strain>
    </source>
</reference>
<feature type="transmembrane region" description="Helical" evidence="1">
    <location>
        <begin position="112"/>
        <end position="134"/>
    </location>
</feature>
<evidence type="ECO:0000313" key="2">
    <source>
        <dbReference type="EMBL" id="HJB11509.1"/>
    </source>
</evidence>
<feature type="transmembrane region" description="Helical" evidence="1">
    <location>
        <begin position="213"/>
        <end position="230"/>
    </location>
</feature>
<name>A0A9D2RPL9_9MICO</name>
<gene>
    <name evidence="2" type="ORF">H9786_13470</name>
</gene>